<comment type="caution">
    <text evidence="1">The sequence shown here is derived from an EMBL/GenBank/DDBJ whole genome shotgun (WGS) entry which is preliminary data.</text>
</comment>
<accession>A0ABU8DGM3</accession>
<evidence type="ECO:0000313" key="1">
    <source>
        <dbReference type="EMBL" id="MEI2682653.1"/>
    </source>
</evidence>
<gene>
    <name evidence="1" type="ORF">V8N49_13435</name>
</gene>
<proteinExistence type="predicted"/>
<reference evidence="1 2" key="1">
    <citation type="submission" date="2024-02" db="EMBL/GenBank/DDBJ databases">
        <title>First report Erwinia aphidicola in onion in Chile.</title>
        <authorList>
            <person name="Valenzuela M."/>
            <person name="Pena M."/>
            <person name="Dutta B."/>
        </authorList>
    </citation>
    <scope>NUCLEOTIDE SEQUENCE [LARGE SCALE GENOMIC DNA]</scope>
    <source>
        <strain evidence="1 2">QCJ3A</strain>
    </source>
</reference>
<keyword evidence="2" id="KW-1185">Reference proteome</keyword>
<name>A0ABU8DGM3_ERWAP</name>
<protein>
    <submittedName>
        <fullName evidence="1">Bacteriocin microcin</fullName>
    </submittedName>
</protein>
<dbReference type="EMBL" id="JBANEI010000008">
    <property type="protein sequence ID" value="MEI2682653.1"/>
    <property type="molecule type" value="Genomic_DNA"/>
</dbReference>
<evidence type="ECO:0000313" key="2">
    <source>
        <dbReference type="Proteomes" id="UP001306592"/>
    </source>
</evidence>
<dbReference type="Proteomes" id="UP001306592">
    <property type="component" value="Unassembled WGS sequence"/>
</dbReference>
<sequence length="75" mass="6983">MNKNIAGENEFGTIISTDVIRISRQSPLANIGMGLGGGGHCGGSGGACGGCSNGCSGGNGGSGGSGPVKAAPAFQ</sequence>
<organism evidence="1 2">
    <name type="scientific">Erwinia aphidicola</name>
    <dbReference type="NCBI Taxonomy" id="68334"/>
    <lineage>
        <taxon>Bacteria</taxon>
        <taxon>Pseudomonadati</taxon>
        <taxon>Pseudomonadota</taxon>
        <taxon>Gammaproteobacteria</taxon>
        <taxon>Enterobacterales</taxon>
        <taxon>Erwiniaceae</taxon>
        <taxon>Erwinia</taxon>
    </lineage>
</organism>
<dbReference type="RefSeq" id="WP_336203254.1">
    <property type="nucleotide sequence ID" value="NZ_JBANEI010000008.1"/>
</dbReference>